<keyword evidence="4" id="KW-1185">Reference proteome</keyword>
<feature type="compositionally biased region" description="Basic and acidic residues" evidence="1">
    <location>
        <begin position="1"/>
        <end position="17"/>
    </location>
</feature>
<feature type="compositionally biased region" description="Low complexity" evidence="1">
    <location>
        <begin position="392"/>
        <end position="402"/>
    </location>
</feature>
<feature type="region of interest" description="Disordered" evidence="1">
    <location>
        <begin position="1"/>
        <end position="41"/>
    </location>
</feature>
<keyword evidence="2" id="KW-0812">Transmembrane</keyword>
<comment type="caution">
    <text evidence="3">The sequence shown here is derived from an EMBL/GenBank/DDBJ whole genome shotgun (WGS) entry which is preliminary data.</text>
</comment>
<sequence>MRDGPANRTSGGERGDGSVRVTSRPTEYTGQRQDQPDPRRVTLVPGTVVGDGRYRLLAQSGVDQRSGAQLWRARDGQLNRDVAVTLFVGQPDDVAAANRARRTLERAMHAASFTHPGVSRVLDVLSPRNGIKPAEGLLGMVVAEWTQGTDLVDLVSDGPLPPGTASKLLEPLAAAVEGAHHAGLVLGVDHPQRIRVTSDGKLRLAFPGSRPEATARDDVKGLGAILYLLLTGRWALPGGPDVLPAAPTGPDGTVVAPNTLHPAVPHALSSVAVRSLEDTSVGGIRTSAAILQVLDQVADGEAQAAQLQAAAAAGNPADTDDVVWTTKKPVADRQRSRKLALSVLVLALATLGVIVWLSLQIVSFFREEPTKQAGPTIDLSPSTSVSAPAGQPPSGSATSTAPGASVTVAEVAVFNVTGDPDSPGRAGRVIDGDPATTWKTQVYRQQFPALKSGVGLMSSFAQPTTLSSVTITSPSPGTKVEIRVADSADPQLADTTKIGEATLQDGETKITLDPHQPTQHVLVWITALAGGNKSHSSEVGEIAFLGS</sequence>
<dbReference type="Gene3D" id="1.10.510.10">
    <property type="entry name" value="Transferase(Phosphotransferase) domain 1"/>
    <property type="match status" value="1"/>
</dbReference>
<dbReference type="CDD" id="cd13973">
    <property type="entry name" value="PK_MviN-like"/>
    <property type="match status" value="1"/>
</dbReference>
<keyword evidence="2" id="KW-1133">Transmembrane helix</keyword>
<feature type="region of interest" description="Disordered" evidence="1">
    <location>
        <begin position="372"/>
        <end position="402"/>
    </location>
</feature>
<dbReference type="AlphaFoldDB" id="A0AAE3KJD6"/>
<evidence type="ECO:0000313" key="3">
    <source>
        <dbReference type="EMBL" id="MCP2168952.1"/>
    </source>
</evidence>
<organism evidence="3 4">
    <name type="scientific">Goodfellowiella coeruleoviolacea</name>
    <dbReference type="NCBI Taxonomy" id="334858"/>
    <lineage>
        <taxon>Bacteria</taxon>
        <taxon>Bacillati</taxon>
        <taxon>Actinomycetota</taxon>
        <taxon>Actinomycetes</taxon>
        <taxon>Pseudonocardiales</taxon>
        <taxon>Pseudonocardiaceae</taxon>
        <taxon>Goodfellowiella</taxon>
    </lineage>
</organism>
<protein>
    <recommendedName>
        <fullName evidence="5">Integral membrane protein MviN</fullName>
    </recommendedName>
</protein>
<proteinExistence type="predicted"/>
<dbReference type="Gene3D" id="2.60.120.260">
    <property type="entry name" value="Galactose-binding domain-like"/>
    <property type="match status" value="1"/>
</dbReference>
<name>A0AAE3KJD6_9PSEU</name>
<accession>A0AAE3KJD6</accession>
<feature type="compositionally biased region" description="Polar residues" evidence="1">
    <location>
        <begin position="20"/>
        <end position="33"/>
    </location>
</feature>
<dbReference type="InterPro" id="IPR011009">
    <property type="entry name" value="Kinase-like_dom_sf"/>
</dbReference>
<evidence type="ECO:0008006" key="5">
    <source>
        <dbReference type="Google" id="ProtNLM"/>
    </source>
</evidence>
<keyword evidence="2" id="KW-0472">Membrane</keyword>
<dbReference type="Proteomes" id="UP001206128">
    <property type="component" value="Unassembled WGS sequence"/>
</dbReference>
<evidence type="ECO:0000313" key="4">
    <source>
        <dbReference type="Proteomes" id="UP001206128"/>
    </source>
</evidence>
<feature type="transmembrane region" description="Helical" evidence="2">
    <location>
        <begin position="339"/>
        <end position="359"/>
    </location>
</feature>
<dbReference type="SUPFAM" id="SSF56112">
    <property type="entry name" value="Protein kinase-like (PK-like)"/>
    <property type="match status" value="1"/>
</dbReference>
<gene>
    <name evidence="3" type="ORF">LX83_005832</name>
</gene>
<dbReference type="Gene3D" id="3.30.200.20">
    <property type="entry name" value="Phosphorylase Kinase, domain 1"/>
    <property type="match status" value="1"/>
</dbReference>
<evidence type="ECO:0000256" key="1">
    <source>
        <dbReference type="SAM" id="MobiDB-lite"/>
    </source>
</evidence>
<reference evidence="3" key="1">
    <citation type="submission" date="2022-06" db="EMBL/GenBank/DDBJ databases">
        <title>Genomic Encyclopedia of Archaeal and Bacterial Type Strains, Phase II (KMG-II): from individual species to whole genera.</title>
        <authorList>
            <person name="Goeker M."/>
        </authorList>
    </citation>
    <scope>NUCLEOTIDE SEQUENCE</scope>
    <source>
        <strain evidence="3">DSM 43935</strain>
    </source>
</reference>
<dbReference type="EMBL" id="JAMTCK010000016">
    <property type="protein sequence ID" value="MCP2168952.1"/>
    <property type="molecule type" value="Genomic_DNA"/>
</dbReference>
<evidence type="ECO:0000256" key="2">
    <source>
        <dbReference type="SAM" id="Phobius"/>
    </source>
</evidence>